<dbReference type="EMBL" id="PNBA02000002">
    <property type="protein sequence ID" value="KAG6435098.1"/>
    <property type="molecule type" value="Genomic_DNA"/>
</dbReference>
<accession>A0A8X8YLH8</accession>
<reference evidence="1" key="2">
    <citation type="submission" date="2020-08" db="EMBL/GenBank/DDBJ databases">
        <title>Plant Genome Project.</title>
        <authorList>
            <person name="Zhang R.-G."/>
        </authorList>
    </citation>
    <scope>NUCLEOTIDE SEQUENCE</scope>
    <source>
        <strain evidence="1">Huo1</strain>
        <tissue evidence="1">Leaf</tissue>
    </source>
</reference>
<comment type="caution">
    <text evidence="1">The sequence shown here is derived from an EMBL/GenBank/DDBJ whole genome shotgun (WGS) entry which is preliminary data.</text>
</comment>
<proteinExistence type="predicted"/>
<gene>
    <name evidence="1" type="ORF">SASPL_106749</name>
</gene>
<sequence length="167" mass="19349">MAPELRKTAPELSRCEGIGWVGILDLCRSLFVVFGLEVGLVLISELKRILGMGRCTLRRRRIRPRHLRHRQRGIRILLRQRTRGIHIRLRHCTRDIRTRPLGRQGIRTRLRRSSTAGDIKDISIMDLRLLHLPTTFTIVITMMVPPFSKAVLRPFVAVAYWKNAASE</sequence>
<dbReference type="Proteomes" id="UP000298416">
    <property type="component" value="Unassembled WGS sequence"/>
</dbReference>
<protein>
    <submittedName>
        <fullName evidence="1">Uncharacterized protein</fullName>
    </submittedName>
</protein>
<dbReference type="AlphaFoldDB" id="A0A8X8YLH8"/>
<evidence type="ECO:0000313" key="2">
    <source>
        <dbReference type="Proteomes" id="UP000298416"/>
    </source>
</evidence>
<keyword evidence="2" id="KW-1185">Reference proteome</keyword>
<name>A0A8X8YLH8_SALSN</name>
<evidence type="ECO:0000313" key="1">
    <source>
        <dbReference type="EMBL" id="KAG6435098.1"/>
    </source>
</evidence>
<organism evidence="1">
    <name type="scientific">Salvia splendens</name>
    <name type="common">Scarlet sage</name>
    <dbReference type="NCBI Taxonomy" id="180675"/>
    <lineage>
        <taxon>Eukaryota</taxon>
        <taxon>Viridiplantae</taxon>
        <taxon>Streptophyta</taxon>
        <taxon>Embryophyta</taxon>
        <taxon>Tracheophyta</taxon>
        <taxon>Spermatophyta</taxon>
        <taxon>Magnoliopsida</taxon>
        <taxon>eudicotyledons</taxon>
        <taxon>Gunneridae</taxon>
        <taxon>Pentapetalae</taxon>
        <taxon>asterids</taxon>
        <taxon>lamiids</taxon>
        <taxon>Lamiales</taxon>
        <taxon>Lamiaceae</taxon>
        <taxon>Nepetoideae</taxon>
        <taxon>Mentheae</taxon>
        <taxon>Salviinae</taxon>
        <taxon>Salvia</taxon>
        <taxon>Salvia subgen. Calosphace</taxon>
        <taxon>core Calosphace</taxon>
    </lineage>
</organism>
<reference evidence="1" key="1">
    <citation type="submission" date="2018-01" db="EMBL/GenBank/DDBJ databases">
        <authorList>
            <person name="Mao J.F."/>
        </authorList>
    </citation>
    <scope>NUCLEOTIDE SEQUENCE</scope>
    <source>
        <strain evidence="1">Huo1</strain>
        <tissue evidence="1">Leaf</tissue>
    </source>
</reference>